<name>K5W831_PHACS</name>
<evidence type="ECO:0008006" key="9">
    <source>
        <dbReference type="Google" id="ProtNLM"/>
    </source>
</evidence>
<dbReference type="GO" id="GO:0022857">
    <property type="term" value="F:transmembrane transporter activity"/>
    <property type="evidence" value="ECO:0007669"/>
    <property type="project" value="InterPro"/>
</dbReference>
<evidence type="ECO:0000256" key="6">
    <source>
        <dbReference type="SAM" id="Phobius"/>
    </source>
</evidence>
<reference evidence="7 8" key="1">
    <citation type="journal article" date="2012" name="BMC Genomics">
        <title>Comparative genomics of the white-rot fungi, Phanerochaete carnosa and P. chrysosporium, to elucidate the genetic basis of the distinct wood types they colonize.</title>
        <authorList>
            <person name="Suzuki H."/>
            <person name="MacDonald J."/>
            <person name="Syed K."/>
            <person name="Salamov A."/>
            <person name="Hori C."/>
            <person name="Aerts A."/>
            <person name="Henrissat B."/>
            <person name="Wiebenga A."/>
            <person name="vanKuyk P.A."/>
            <person name="Barry K."/>
            <person name="Lindquist E."/>
            <person name="LaButti K."/>
            <person name="Lapidus A."/>
            <person name="Lucas S."/>
            <person name="Coutinho P."/>
            <person name="Gong Y."/>
            <person name="Samejima M."/>
            <person name="Mahadevan R."/>
            <person name="Abou-Zaid M."/>
            <person name="de Vries R.P."/>
            <person name="Igarashi K."/>
            <person name="Yadav J.S."/>
            <person name="Grigoriev I.V."/>
            <person name="Master E.R."/>
        </authorList>
    </citation>
    <scope>NUCLEOTIDE SEQUENCE [LARGE SCALE GENOMIC DNA]</scope>
    <source>
        <strain evidence="7 8">HHB-10118-sp</strain>
    </source>
</reference>
<dbReference type="GO" id="GO:0016020">
    <property type="term" value="C:membrane"/>
    <property type="evidence" value="ECO:0007669"/>
    <property type="project" value="UniProtKB-SubCell"/>
</dbReference>
<dbReference type="KEGG" id="pco:PHACADRAFT_138539"/>
<evidence type="ECO:0000313" key="8">
    <source>
        <dbReference type="Proteomes" id="UP000008370"/>
    </source>
</evidence>
<gene>
    <name evidence="7" type="ORF">PHACADRAFT_138539</name>
</gene>
<sequence length="521" mass="55809">MSEERKSVETKDETVLAGLGYKQEFKRAFTPWESFGIAFSIIGLLPSMASTLSFSLSNGGPVSMVWGWAVVAFFVMFIALALSELASAAPTSGGLYFWTYKYSSPRWRHLTSWIVGYCNTMGSIGGVASIIWGCAVQLMAAVSIGSGMTFVPTTAQLFAVFVALLVLNGIIASTATRVLARLQGIYATINLVLCLAIIIAIPAATPKEFKNTASYALGGFANLSSWPNGWAFILGFLAPLWTIGGFDGPIHISEEVSNARTAVPWAIVTSIGIAGILGWVINVVLAFYMGTDTAGILSSPIGQPMAAIFFNSFGTRPTLVVWSVVVITQFMMGTSATVSTSRQMFAFARDGALPFSRLLYRINARTRTPVACVWAAVLGAFAFGLLAFAGPTAISAIFDLPVIGQYLAFSIPIVARFTGGRPWRSGPFNLGSWGLPVGIIAVLWQAFNIVVVSFPSSTDPTPNTMNYTAAVSGGWIIFCLGYFFCPRYGGKYWFKGPRANIEIEDASQSESGSVDEKERGA</sequence>
<comment type="subcellular location">
    <subcellularLocation>
        <location evidence="1">Membrane</location>
        <topology evidence="1">Multi-pass membrane protein</topology>
    </subcellularLocation>
</comment>
<protein>
    <recommendedName>
        <fullName evidence="9">Amino acid permease/ SLC12A domain-containing protein</fullName>
    </recommendedName>
</protein>
<dbReference type="GeneID" id="18908428"/>
<dbReference type="Gene3D" id="1.20.1740.10">
    <property type="entry name" value="Amino acid/polyamine transporter I"/>
    <property type="match status" value="1"/>
</dbReference>
<feature type="transmembrane region" description="Helical" evidence="6">
    <location>
        <begin position="427"/>
        <end position="447"/>
    </location>
</feature>
<feature type="transmembrane region" description="Helical" evidence="6">
    <location>
        <begin position="35"/>
        <end position="56"/>
    </location>
</feature>
<dbReference type="PANTHER" id="PTHR45649">
    <property type="entry name" value="AMINO-ACID PERMEASE BAT1"/>
    <property type="match status" value="1"/>
</dbReference>
<feature type="transmembrane region" description="Helical" evidence="6">
    <location>
        <begin position="68"/>
        <end position="98"/>
    </location>
</feature>
<keyword evidence="8" id="KW-1185">Reference proteome</keyword>
<keyword evidence="5 6" id="KW-0472">Membrane</keyword>
<dbReference type="PANTHER" id="PTHR45649:SF6">
    <property type="entry name" value="GABA-SPECIFIC PERMEASE"/>
    <property type="match status" value="1"/>
</dbReference>
<dbReference type="FunCoup" id="K5W831">
    <property type="interactions" value="22"/>
</dbReference>
<dbReference type="InterPro" id="IPR002293">
    <property type="entry name" value="AA/rel_permease1"/>
</dbReference>
<evidence type="ECO:0000256" key="2">
    <source>
        <dbReference type="ARBA" id="ARBA00022448"/>
    </source>
</evidence>
<feature type="transmembrane region" description="Helical" evidence="6">
    <location>
        <begin position="230"/>
        <end position="250"/>
    </location>
</feature>
<accession>K5W831</accession>
<feature type="transmembrane region" description="Helical" evidence="6">
    <location>
        <begin position="110"/>
        <end position="133"/>
    </location>
</feature>
<feature type="transmembrane region" description="Helical" evidence="6">
    <location>
        <begin position="370"/>
        <end position="390"/>
    </location>
</feature>
<keyword evidence="3 6" id="KW-0812">Transmembrane</keyword>
<dbReference type="HOGENOM" id="CLU_004495_0_3_1"/>
<dbReference type="PIRSF" id="PIRSF006060">
    <property type="entry name" value="AA_transporter"/>
    <property type="match status" value="1"/>
</dbReference>
<evidence type="ECO:0000256" key="1">
    <source>
        <dbReference type="ARBA" id="ARBA00004141"/>
    </source>
</evidence>
<feature type="transmembrane region" description="Helical" evidence="6">
    <location>
        <begin position="184"/>
        <end position="204"/>
    </location>
</feature>
<evidence type="ECO:0000256" key="4">
    <source>
        <dbReference type="ARBA" id="ARBA00022989"/>
    </source>
</evidence>
<proteinExistence type="predicted"/>
<dbReference type="Pfam" id="PF13520">
    <property type="entry name" value="AA_permease_2"/>
    <property type="match status" value="1"/>
</dbReference>
<dbReference type="Proteomes" id="UP000008370">
    <property type="component" value="Unassembled WGS sequence"/>
</dbReference>
<feature type="transmembrane region" description="Helical" evidence="6">
    <location>
        <begin position="153"/>
        <end position="172"/>
    </location>
</feature>
<evidence type="ECO:0000256" key="3">
    <source>
        <dbReference type="ARBA" id="ARBA00022692"/>
    </source>
</evidence>
<feature type="transmembrane region" description="Helical" evidence="6">
    <location>
        <begin position="262"/>
        <end position="289"/>
    </location>
</feature>
<dbReference type="RefSeq" id="XP_007392657.1">
    <property type="nucleotide sequence ID" value="XM_007392595.1"/>
</dbReference>
<feature type="transmembrane region" description="Helical" evidence="6">
    <location>
        <begin position="467"/>
        <end position="485"/>
    </location>
</feature>
<evidence type="ECO:0000256" key="5">
    <source>
        <dbReference type="ARBA" id="ARBA00023136"/>
    </source>
</evidence>
<evidence type="ECO:0000313" key="7">
    <source>
        <dbReference type="EMBL" id="EKM60113.1"/>
    </source>
</evidence>
<feature type="transmembrane region" description="Helical" evidence="6">
    <location>
        <begin position="319"/>
        <end position="339"/>
    </location>
</feature>
<keyword evidence="4 6" id="KW-1133">Transmembrane helix</keyword>
<dbReference type="OrthoDB" id="4476201at2759"/>
<organism evidence="7 8">
    <name type="scientific">Phanerochaete carnosa (strain HHB-10118-sp)</name>
    <name type="common">White-rot fungus</name>
    <name type="synonym">Peniophora carnosa</name>
    <dbReference type="NCBI Taxonomy" id="650164"/>
    <lineage>
        <taxon>Eukaryota</taxon>
        <taxon>Fungi</taxon>
        <taxon>Dikarya</taxon>
        <taxon>Basidiomycota</taxon>
        <taxon>Agaricomycotina</taxon>
        <taxon>Agaricomycetes</taxon>
        <taxon>Polyporales</taxon>
        <taxon>Phanerochaetaceae</taxon>
        <taxon>Phanerochaete</taxon>
    </lineage>
</organism>
<keyword evidence="2" id="KW-0813">Transport</keyword>
<feature type="transmembrane region" description="Helical" evidence="6">
    <location>
        <begin position="396"/>
        <end position="415"/>
    </location>
</feature>
<dbReference type="EMBL" id="JH930469">
    <property type="protein sequence ID" value="EKM60113.1"/>
    <property type="molecule type" value="Genomic_DNA"/>
</dbReference>
<dbReference type="InParanoid" id="K5W831"/>
<dbReference type="AlphaFoldDB" id="K5W831"/>